<dbReference type="InterPro" id="IPR039420">
    <property type="entry name" value="WalR-like"/>
</dbReference>
<sequence>MIKAPRMNGLELAAAIRERDRTVPIIITSVSTETADLLAANQLQLVDYLVKPLSRERIKAALERAALGLLAEGRVFVRLDADTTYCAADGTLCRLTERIALTSRERDVLDLLAAHRGQWLSKERLLAGLYAETDTGSEASLKNLLLRLRHKIGTDAILNRYGVGYRLA</sequence>
<keyword evidence="4 7" id="KW-0238">DNA-binding</keyword>
<evidence type="ECO:0000256" key="6">
    <source>
        <dbReference type="PROSITE-ProRule" id="PRU00169"/>
    </source>
</evidence>
<keyword evidence="3" id="KW-0805">Transcription regulation</keyword>
<dbReference type="SUPFAM" id="SSF46894">
    <property type="entry name" value="C-terminal effector domain of the bipartite response regulators"/>
    <property type="match status" value="1"/>
</dbReference>
<evidence type="ECO:0000256" key="7">
    <source>
        <dbReference type="PROSITE-ProRule" id="PRU01091"/>
    </source>
</evidence>
<evidence type="ECO:0000313" key="10">
    <source>
        <dbReference type="EMBL" id="AUB82325.1"/>
    </source>
</evidence>
<keyword evidence="11" id="KW-1185">Reference proteome</keyword>
<dbReference type="PANTHER" id="PTHR48111:SF1">
    <property type="entry name" value="TWO-COMPONENT RESPONSE REGULATOR ORR33"/>
    <property type="match status" value="1"/>
</dbReference>
<dbReference type="GO" id="GO:0006355">
    <property type="term" value="P:regulation of DNA-templated transcription"/>
    <property type="evidence" value="ECO:0007669"/>
    <property type="project" value="InterPro"/>
</dbReference>
<organism evidence="10 11">
    <name type="scientific">Candidatus Thiodictyon syntrophicum</name>
    <dbReference type="NCBI Taxonomy" id="1166950"/>
    <lineage>
        <taxon>Bacteria</taxon>
        <taxon>Pseudomonadati</taxon>
        <taxon>Pseudomonadota</taxon>
        <taxon>Gammaproteobacteria</taxon>
        <taxon>Chromatiales</taxon>
        <taxon>Chromatiaceae</taxon>
        <taxon>Thiodictyon</taxon>
    </lineage>
</organism>
<dbReference type="InterPro" id="IPR016032">
    <property type="entry name" value="Sig_transdc_resp-reg_C-effctor"/>
</dbReference>
<dbReference type="SMART" id="SM00862">
    <property type="entry name" value="Trans_reg_C"/>
    <property type="match status" value="1"/>
</dbReference>
<comment type="caution">
    <text evidence="6">Lacks conserved residue(s) required for the propagation of feature annotation.</text>
</comment>
<keyword evidence="5" id="KW-0804">Transcription</keyword>
<evidence type="ECO:0000256" key="3">
    <source>
        <dbReference type="ARBA" id="ARBA00023015"/>
    </source>
</evidence>
<dbReference type="GO" id="GO:0000156">
    <property type="term" value="F:phosphorelay response regulator activity"/>
    <property type="evidence" value="ECO:0007669"/>
    <property type="project" value="TreeGrafter"/>
</dbReference>
<dbReference type="Pfam" id="PF00072">
    <property type="entry name" value="Response_reg"/>
    <property type="match status" value="1"/>
</dbReference>
<dbReference type="GO" id="GO:0005829">
    <property type="term" value="C:cytosol"/>
    <property type="evidence" value="ECO:0007669"/>
    <property type="project" value="TreeGrafter"/>
</dbReference>
<dbReference type="PROSITE" id="PS50110">
    <property type="entry name" value="RESPONSE_REGULATORY"/>
    <property type="match status" value="1"/>
</dbReference>
<protein>
    <recommendedName>
        <fullName evidence="12">DNA-binding response regulator</fullName>
    </recommendedName>
</protein>
<keyword evidence="2" id="KW-0902">Two-component regulatory system</keyword>
<dbReference type="KEGG" id="tsy:THSYN_16135"/>
<reference evidence="10 11" key="1">
    <citation type="submission" date="2017-03" db="EMBL/GenBank/DDBJ databases">
        <title>Complete genome sequence of Candidatus 'Thiodictyon syntrophicum' sp. nov. strain Cad16T, a photolithoautotroph purple sulfur bacterium isolated from an alpine meromictic lake.</title>
        <authorList>
            <person name="Luedin S.M."/>
            <person name="Pothier J.F."/>
            <person name="Danza F."/>
            <person name="Storelli N."/>
            <person name="Wittwer M."/>
            <person name="Tonolla M."/>
        </authorList>
    </citation>
    <scope>NUCLEOTIDE SEQUENCE [LARGE SCALE GENOMIC DNA]</scope>
    <source>
        <strain evidence="10 11">Cad16T</strain>
    </source>
</reference>
<dbReference type="PROSITE" id="PS51755">
    <property type="entry name" value="OMPR_PHOB"/>
    <property type="match status" value="1"/>
</dbReference>
<name>A0A2K8U9T4_9GAMM</name>
<evidence type="ECO:0000256" key="2">
    <source>
        <dbReference type="ARBA" id="ARBA00023012"/>
    </source>
</evidence>
<keyword evidence="1" id="KW-0597">Phosphoprotein</keyword>
<evidence type="ECO:0008006" key="12">
    <source>
        <dbReference type="Google" id="ProtNLM"/>
    </source>
</evidence>
<evidence type="ECO:0000256" key="5">
    <source>
        <dbReference type="ARBA" id="ARBA00023163"/>
    </source>
</evidence>
<proteinExistence type="predicted"/>
<dbReference type="AlphaFoldDB" id="A0A2K8U9T4"/>
<dbReference type="GO" id="GO:0032993">
    <property type="term" value="C:protein-DNA complex"/>
    <property type="evidence" value="ECO:0007669"/>
    <property type="project" value="TreeGrafter"/>
</dbReference>
<dbReference type="CDD" id="cd00156">
    <property type="entry name" value="REC"/>
    <property type="match status" value="1"/>
</dbReference>
<evidence type="ECO:0000256" key="4">
    <source>
        <dbReference type="ARBA" id="ARBA00023125"/>
    </source>
</evidence>
<dbReference type="OrthoDB" id="236568at2"/>
<dbReference type="InterPro" id="IPR001867">
    <property type="entry name" value="OmpR/PhoB-type_DNA-bd"/>
</dbReference>
<evidence type="ECO:0000259" key="9">
    <source>
        <dbReference type="PROSITE" id="PS51755"/>
    </source>
</evidence>
<dbReference type="GO" id="GO:0000976">
    <property type="term" value="F:transcription cis-regulatory region binding"/>
    <property type="evidence" value="ECO:0007669"/>
    <property type="project" value="TreeGrafter"/>
</dbReference>
<dbReference type="RefSeq" id="WP_100920060.1">
    <property type="nucleotide sequence ID" value="NZ_CP020370.1"/>
</dbReference>
<evidence type="ECO:0000313" key="11">
    <source>
        <dbReference type="Proteomes" id="UP000232638"/>
    </source>
</evidence>
<gene>
    <name evidence="10" type="ORF">THSYN_16135</name>
</gene>
<dbReference type="InterPro" id="IPR036388">
    <property type="entry name" value="WH-like_DNA-bd_sf"/>
</dbReference>
<dbReference type="Pfam" id="PF00486">
    <property type="entry name" value="Trans_reg_C"/>
    <property type="match status" value="1"/>
</dbReference>
<dbReference type="CDD" id="cd00383">
    <property type="entry name" value="trans_reg_C"/>
    <property type="match status" value="1"/>
</dbReference>
<feature type="domain" description="OmpR/PhoB-type" evidence="9">
    <location>
        <begin position="67"/>
        <end position="168"/>
    </location>
</feature>
<dbReference type="PANTHER" id="PTHR48111">
    <property type="entry name" value="REGULATOR OF RPOS"/>
    <property type="match status" value="1"/>
</dbReference>
<dbReference type="InterPro" id="IPR011006">
    <property type="entry name" value="CheY-like_superfamily"/>
</dbReference>
<dbReference type="Gene3D" id="3.40.50.2300">
    <property type="match status" value="1"/>
</dbReference>
<dbReference type="InterPro" id="IPR001789">
    <property type="entry name" value="Sig_transdc_resp-reg_receiver"/>
</dbReference>
<dbReference type="Gene3D" id="1.10.10.10">
    <property type="entry name" value="Winged helix-like DNA-binding domain superfamily/Winged helix DNA-binding domain"/>
    <property type="match status" value="1"/>
</dbReference>
<evidence type="ECO:0000256" key="1">
    <source>
        <dbReference type="ARBA" id="ARBA00022553"/>
    </source>
</evidence>
<feature type="DNA-binding region" description="OmpR/PhoB-type" evidence="7">
    <location>
        <begin position="67"/>
        <end position="168"/>
    </location>
</feature>
<accession>A0A2K8U9T4</accession>
<dbReference type="Proteomes" id="UP000232638">
    <property type="component" value="Chromosome"/>
</dbReference>
<dbReference type="EMBL" id="CP020370">
    <property type="protein sequence ID" value="AUB82325.1"/>
    <property type="molecule type" value="Genomic_DNA"/>
</dbReference>
<evidence type="ECO:0000259" key="8">
    <source>
        <dbReference type="PROSITE" id="PS50110"/>
    </source>
</evidence>
<feature type="domain" description="Response regulatory" evidence="8">
    <location>
        <begin position="1"/>
        <end position="66"/>
    </location>
</feature>
<dbReference type="SUPFAM" id="SSF52172">
    <property type="entry name" value="CheY-like"/>
    <property type="match status" value="1"/>
</dbReference>